<dbReference type="Proteomes" id="UP000245765">
    <property type="component" value="Unassembled WGS sequence"/>
</dbReference>
<gene>
    <name evidence="6" type="ORF">DFH01_19175</name>
</gene>
<dbReference type="InterPro" id="IPR014729">
    <property type="entry name" value="Rossmann-like_a/b/a_fold"/>
</dbReference>
<dbReference type="SUPFAM" id="SSF52402">
    <property type="entry name" value="Adenine nucleotide alpha hydrolases-like"/>
    <property type="match status" value="2"/>
</dbReference>
<dbReference type="EMBL" id="QGNA01000004">
    <property type="protein sequence ID" value="PWS35711.1"/>
    <property type="molecule type" value="Genomic_DNA"/>
</dbReference>
<sequence>MACRSWPRAWRSCCCSRWRRRCGAGSCAATGEAGRSTRQQEGGARSMSEAHGLTDGAALGRRVLAATDLSSRADRALRRAAMIAQAAGAELLVLNALDDDQPRRLIEAERREAAVVLREQLAALEGTTPVALIEEGDPFETILRVAEARSVDLVVLGEHRRRLLRDVFSGTTAERVIRYGRRPVLMVSRAPAAPYRHVIAATDLSAHSARAIRAAHRLGLTAGARLTLLHAFEPAGLGALALADAPAATVAAREAAAANEASSALAGFAATLGLPVQPERQVAMGRPGGVIKDVVARLRPDLLVIGTAGAGHLRRMVLGSVAAEVVGAVDCDVLAVPPEPGT</sequence>
<protein>
    <submittedName>
        <fullName evidence="6">Universal stress protein</fullName>
    </submittedName>
</protein>
<comment type="similarity">
    <text evidence="1">Belongs to the universal stress protein A family.</text>
</comment>
<accession>A0A317F989</accession>
<feature type="region of interest" description="Disordered" evidence="4">
    <location>
        <begin position="27"/>
        <end position="51"/>
    </location>
</feature>
<dbReference type="CDD" id="cd00293">
    <property type="entry name" value="USP-like"/>
    <property type="match status" value="2"/>
</dbReference>
<evidence type="ECO:0000256" key="4">
    <source>
        <dbReference type="SAM" id="MobiDB-lite"/>
    </source>
</evidence>
<comment type="caution">
    <text evidence="6">The sequence shown here is derived from an EMBL/GenBank/DDBJ whole genome shotgun (WGS) entry which is preliminary data.</text>
</comment>
<evidence type="ECO:0000256" key="3">
    <source>
        <dbReference type="ARBA" id="ARBA00022840"/>
    </source>
</evidence>
<feature type="domain" description="UspA" evidence="5">
    <location>
        <begin position="195"/>
        <end position="337"/>
    </location>
</feature>
<dbReference type="AlphaFoldDB" id="A0A317F989"/>
<evidence type="ECO:0000313" key="7">
    <source>
        <dbReference type="Proteomes" id="UP000245765"/>
    </source>
</evidence>
<evidence type="ECO:0000313" key="6">
    <source>
        <dbReference type="EMBL" id="PWS35711.1"/>
    </source>
</evidence>
<keyword evidence="7" id="KW-1185">Reference proteome</keyword>
<keyword evidence="3" id="KW-0067">ATP-binding</keyword>
<dbReference type="Pfam" id="PF00582">
    <property type="entry name" value="Usp"/>
    <property type="match status" value="2"/>
</dbReference>
<dbReference type="PANTHER" id="PTHR46268:SF27">
    <property type="entry name" value="UNIVERSAL STRESS PROTEIN RV2623"/>
    <property type="match status" value="1"/>
</dbReference>
<name>A0A317F989_9PROT</name>
<dbReference type="PRINTS" id="PR01438">
    <property type="entry name" value="UNVRSLSTRESS"/>
</dbReference>
<proteinExistence type="inferred from homology"/>
<organism evidence="6 7">
    <name type="scientific">Falsiroseomonas bella</name>
    <dbReference type="NCBI Taxonomy" id="2184016"/>
    <lineage>
        <taxon>Bacteria</taxon>
        <taxon>Pseudomonadati</taxon>
        <taxon>Pseudomonadota</taxon>
        <taxon>Alphaproteobacteria</taxon>
        <taxon>Acetobacterales</taxon>
        <taxon>Roseomonadaceae</taxon>
        <taxon>Falsiroseomonas</taxon>
    </lineage>
</organism>
<evidence type="ECO:0000259" key="5">
    <source>
        <dbReference type="Pfam" id="PF00582"/>
    </source>
</evidence>
<dbReference type="Gene3D" id="3.40.50.620">
    <property type="entry name" value="HUPs"/>
    <property type="match status" value="2"/>
</dbReference>
<reference evidence="7" key="1">
    <citation type="submission" date="2018-05" db="EMBL/GenBank/DDBJ databases">
        <authorList>
            <person name="Du Z."/>
            <person name="Wang X."/>
        </authorList>
    </citation>
    <scope>NUCLEOTIDE SEQUENCE [LARGE SCALE GENOMIC DNA]</scope>
    <source>
        <strain evidence="7">CQN31</strain>
    </source>
</reference>
<dbReference type="GO" id="GO:0005524">
    <property type="term" value="F:ATP binding"/>
    <property type="evidence" value="ECO:0007669"/>
    <property type="project" value="UniProtKB-KW"/>
</dbReference>
<dbReference type="PANTHER" id="PTHR46268">
    <property type="entry name" value="STRESS RESPONSE PROTEIN NHAX"/>
    <property type="match status" value="1"/>
</dbReference>
<evidence type="ECO:0000256" key="2">
    <source>
        <dbReference type="ARBA" id="ARBA00022741"/>
    </source>
</evidence>
<feature type="domain" description="UspA" evidence="5">
    <location>
        <begin position="61"/>
        <end position="187"/>
    </location>
</feature>
<dbReference type="InterPro" id="IPR006016">
    <property type="entry name" value="UspA"/>
</dbReference>
<keyword evidence="2" id="KW-0547">Nucleotide-binding</keyword>
<evidence type="ECO:0000256" key="1">
    <source>
        <dbReference type="ARBA" id="ARBA00008791"/>
    </source>
</evidence>
<dbReference type="InterPro" id="IPR006015">
    <property type="entry name" value="Universal_stress_UspA"/>
</dbReference>